<feature type="chain" id="PRO_5041302987" description="Lipoprotein" evidence="1">
    <location>
        <begin position="23"/>
        <end position="71"/>
    </location>
</feature>
<protein>
    <recommendedName>
        <fullName evidence="4">Lipoprotein</fullName>
    </recommendedName>
</protein>
<dbReference type="PROSITE" id="PS51257">
    <property type="entry name" value="PROKAR_LIPOPROTEIN"/>
    <property type="match status" value="1"/>
</dbReference>
<comment type="caution">
    <text evidence="2">The sequence shown here is derived from an EMBL/GenBank/DDBJ whole genome shotgun (WGS) entry which is preliminary data.</text>
</comment>
<reference evidence="2" key="1">
    <citation type="submission" date="2022-01" db="EMBL/GenBank/DDBJ databases">
        <title>Vibrio aestuarianus Clade A and Clade B isolates are associated with Pacific oyster (Crassostrea gigas) disease outbreaks across Ireland.</title>
        <authorList>
            <person name="Coyle N."/>
            <person name="O'Toole C."/>
            <person name="Thomas J.C.L."/>
            <person name="Ryder D."/>
            <person name="Cheslett D."/>
            <person name="Feist S."/>
            <person name="Bean T."/>
            <person name="Joseph A."/>
            <person name="Waina A."/>
            <person name="Feil E."/>
            <person name="Verner-Jeffreys D.W."/>
        </authorList>
    </citation>
    <scope>NUCLEOTIDE SEQUENCE</scope>
    <source>
        <strain evidence="2">S/17/14 A</strain>
    </source>
</reference>
<accession>A0AA43G1V8</accession>
<sequence length="71" mass="8014">MNLVPKLLSVILLLILSGCASYNDVCGEPQEDWSVVEFADWTACRDRLKTFHDELSALTTSSIDRNQSYSF</sequence>
<organism evidence="2 3">
    <name type="scientific">Vibrio splendidus</name>
    <dbReference type="NCBI Taxonomy" id="29497"/>
    <lineage>
        <taxon>Bacteria</taxon>
        <taxon>Pseudomonadati</taxon>
        <taxon>Pseudomonadota</taxon>
        <taxon>Gammaproteobacteria</taxon>
        <taxon>Vibrionales</taxon>
        <taxon>Vibrionaceae</taxon>
        <taxon>Vibrio</taxon>
    </lineage>
</organism>
<dbReference type="EMBL" id="JAKMYX010000101">
    <property type="protein sequence ID" value="MDH5923353.1"/>
    <property type="molecule type" value="Genomic_DNA"/>
</dbReference>
<name>A0AA43G1V8_VIBSP</name>
<proteinExistence type="predicted"/>
<dbReference type="Proteomes" id="UP001159663">
    <property type="component" value="Unassembled WGS sequence"/>
</dbReference>
<evidence type="ECO:0008006" key="4">
    <source>
        <dbReference type="Google" id="ProtNLM"/>
    </source>
</evidence>
<dbReference type="AlphaFoldDB" id="A0AA43G1V8"/>
<gene>
    <name evidence="2" type="ORF">L8R85_20215</name>
</gene>
<evidence type="ECO:0000313" key="3">
    <source>
        <dbReference type="Proteomes" id="UP001159663"/>
    </source>
</evidence>
<dbReference type="RefSeq" id="WP_280534554.1">
    <property type="nucleotide sequence ID" value="NZ_JAKMYX010000101.1"/>
</dbReference>
<feature type="signal peptide" evidence="1">
    <location>
        <begin position="1"/>
        <end position="22"/>
    </location>
</feature>
<evidence type="ECO:0000313" key="2">
    <source>
        <dbReference type="EMBL" id="MDH5923353.1"/>
    </source>
</evidence>
<evidence type="ECO:0000256" key="1">
    <source>
        <dbReference type="SAM" id="SignalP"/>
    </source>
</evidence>
<keyword evidence="1" id="KW-0732">Signal</keyword>